<name>A0A4S4MNF0_9APHY</name>
<sequence>MPSPRANPPPRDSQAEFWYTEVRLDIDVLDSSRVGDVQIELFYARVYENWI</sequence>
<accession>A0A4S4MNF0</accession>
<dbReference type="EMBL" id="SGPM01000306">
    <property type="protein sequence ID" value="THH26827.1"/>
    <property type="molecule type" value="Genomic_DNA"/>
</dbReference>
<proteinExistence type="predicted"/>
<organism evidence="1 2">
    <name type="scientific">Antrodiella citrinella</name>
    <dbReference type="NCBI Taxonomy" id="2447956"/>
    <lineage>
        <taxon>Eukaryota</taxon>
        <taxon>Fungi</taxon>
        <taxon>Dikarya</taxon>
        <taxon>Basidiomycota</taxon>
        <taxon>Agaricomycotina</taxon>
        <taxon>Agaricomycetes</taxon>
        <taxon>Polyporales</taxon>
        <taxon>Steccherinaceae</taxon>
        <taxon>Antrodiella</taxon>
    </lineage>
</organism>
<reference evidence="1 2" key="1">
    <citation type="submission" date="2019-02" db="EMBL/GenBank/DDBJ databases">
        <title>Genome sequencing of the rare red list fungi Antrodiella citrinella (Flaviporus citrinellus).</title>
        <authorList>
            <person name="Buettner E."/>
            <person name="Kellner H."/>
        </authorList>
    </citation>
    <scope>NUCLEOTIDE SEQUENCE [LARGE SCALE GENOMIC DNA]</scope>
    <source>
        <strain evidence="1 2">DSM 108506</strain>
    </source>
</reference>
<evidence type="ECO:0000313" key="2">
    <source>
        <dbReference type="Proteomes" id="UP000308730"/>
    </source>
</evidence>
<dbReference type="AlphaFoldDB" id="A0A4S4MNF0"/>
<dbReference type="Proteomes" id="UP000308730">
    <property type="component" value="Unassembled WGS sequence"/>
</dbReference>
<evidence type="ECO:0000313" key="1">
    <source>
        <dbReference type="EMBL" id="THH26827.1"/>
    </source>
</evidence>
<gene>
    <name evidence="1" type="ORF">EUX98_g7360</name>
</gene>
<protein>
    <submittedName>
        <fullName evidence="1">Uncharacterized protein</fullName>
    </submittedName>
</protein>
<comment type="caution">
    <text evidence="1">The sequence shown here is derived from an EMBL/GenBank/DDBJ whole genome shotgun (WGS) entry which is preliminary data.</text>
</comment>
<keyword evidence="2" id="KW-1185">Reference proteome</keyword>